<feature type="compositionally biased region" description="Acidic residues" evidence="1">
    <location>
        <begin position="162"/>
        <end position="178"/>
    </location>
</feature>
<sequence>MPRHRHVSVNLTNATRRSVSHRHVTATSPTGLATVSSSLPLVRDDLYGVLASAGWLGCPPPARAHPPRRPEKAETAQRETGRSMRSKYGFEAEGPCGGGRSGGTLGEGGGEDEAGKRTGSGIGRRGRREWRRKRDPTVEIWSWRPGRLGRGIGGISKRDQSVDDEGEGDDGGGDGEDS</sequence>
<accession>A0AAP0EBS6</accession>
<proteinExistence type="predicted"/>
<name>A0AAP0EBS6_9MAGN</name>
<reference evidence="2 3" key="1">
    <citation type="submission" date="2024-01" db="EMBL/GenBank/DDBJ databases">
        <title>Genome assemblies of Stephania.</title>
        <authorList>
            <person name="Yang L."/>
        </authorList>
    </citation>
    <scope>NUCLEOTIDE SEQUENCE [LARGE SCALE GENOMIC DNA]</scope>
    <source>
        <strain evidence="2">JXDWG</strain>
        <tissue evidence="2">Leaf</tissue>
    </source>
</reference>
<organism evidence="2 3">
    <name type="scientific">Stephania cephalantha</name>
    <dbReference type="NCBI Taxonomy" id="152367"/>
    <lineage>
        <taxon>Eukaryota</taxon>
        <taxon>Viridiplantae</taxon>
        <taxon>Streptophyta</taxon>
        <taxon>Embryophyta</taxon>
        <taxon>Tracheophyta</taxon>
        <taxon>Spermatophyta</taxon>
        <taxon>Magnoliopsida</taxon>
        <taxon>Ranunculales</taxon>
        <taxon>Menispermaceae</taxon>
        <taxon>Menispermoideae</taxon>
        <taxon>Cissampelideae</taxon>
        <taxon>Stephania</taxon>
    </lineage>
</organism>
<evidence type="ECO:0000313" key="3">
    <source>
        <dbReference type="Proteomes" id="UP001419268"/>
    </source>
</evidence>
<comment type="caution">
    <text evidence="2">The sequence shown here is derived from an EMBL/GenBank/DDBJ whole genome shotgun (WGS) entry which is preliminary data.</text>
</comment>
<dbReference type="EMBL" id="JBBNAG010000012">
    <property type="protein sequence ID" value="KAK9089180.1"/>
    <property type="molecule type" value="Genomic_DNA"/>
</dbReference>
<feature type="compositionally biased region" description="Basic and acidic residues" evidence="1">
    <location>
        <begin position="68"/>
        <end position="82"/>
    </location>
</feature>
<feature type="region of interest" description="Disordered" evidence="1">
    <location>
        <begin position="58"/>
        <end position="178"/>
    </location>
</feature>
<evidence type="ECO:0000256" key="1">
    <source>
        <dbReference type="SAM" id="MobiDB-lite"/>
    </source>
</evidence>
<feature type="compositionally biased region" description="Basic residues" evidence="1">
    <location>
        <begin position="124"/>
        <end position="134"/>
    </location>
</feature>
<protein>
    <submittedName>
        <fullName evidence="2">Uncharacterized protein</fullName>
    </submittedName>
</protein>
<dbReference type="Proteomes" id="UP001419268">
    <property type="component" value="Unassembled WGS sequence"/>
</dbReference>
<keyword evidence="3" id="KW-1185">Reference proteome</keyword>
<dbReference type="AlphaFoldDB" id="A0AAP0EBS6"/>
<feature type="compositionally biased region" description="Gly residues" evidence="1">
    <location>
        <begin position="95"/>
        <end position="108"/>
    </location>
</feature>
<gene>
    <name evidence="2" type="ORF">Scep_028262</name>
</gene>
<evidence type="ECO:0000313" key="2">
    <source>
        <dbReference type="EMBL" id="KAK9089180.1"/>
    </source>
</evidence>